<feature type="region of interest" description="Disordered" evidence="1">
    <location>
        <begin position="1"/>
        <end position="37"/>
    </location>
</feature>
<evidence type="ECO:0000256" key="1">
    <source>
        <dbReference type="SAM" id="MobiDB-lite"/>
    </source>
</evidence>
<reference evidence="2 3" key="1">
    <citation type="submission" date="2015-11" db="EMBL/GenBank/DDBJ databases">
        <title>Genomic analysis of 38 Legionella species identifies large and diverse effector repertoires.</title>
        <authorList>
            <person name="Burstein D."/>
            <person name="Amaro F."/>
            <person name="Zusman T."/>
            <person name="Lifshitz Z."/>
            <person name="Cohen O."/>
            <person name="Gilbert J.A."/>
            <person name="Pupko T."/>
            <person name="Shuman H.A."/>
            <person name="Segal G."/>
        </authorList>
    </citation>
    <scope>NUCLEOTIDE SEQUENCE [LARGE SCALE GENOMIC DNA]</scope>
    <source>
        <strain evidence="2 3">SE-32A-C8</strain>
    </source>
</reference>
<sequence>MPKHEGKLYPNQPELDEDAGDNSETRHEKETFDAPSKKPEWLALGRGSYNRVWRSAAPDKSGLYRVLKYPLPSKDNCINALNHNLRGVRLWNEINPSSQTGLPEAITSQSGWIAPYIANARQATDEEAANKVVAIYQATRRIVFDAATQGNVLTCVDTGEVMVVDVDLALNLRNSTASLNFAKNLHERFEQYWNDPDLKINMTTTLEITKNLLYLEEQLSSTDIDKLNHENLTLANLASLSWLRIHHKPLTYALFLDISMLRQADIEMSDTLFESLLSTREEKIEFTEQYNQNATHRFFLPKNQSAVSLKDDAIHKII</sequence>
<organism evidence="2 3">
    <name type="scientific">Legionella erythra</name>
    <dbReference type="NCBI Taxonomy" id="448"/>
    <lineage>
        <taxon>Bacteria</taxon>
        <taxon>Pseudomonadati</taxon>
        <taxon>Pseudomonadota</taxon>
        <taxon>Gammaproteobacteria</taxon>
        <taxon>Legionellales</taxon>
        <taxon>Legionellaceae</taxon>
        <taxon>Legionella</taxon>
    </lineage>
</organism>
<proteinExistence type="predicted"/>
<keyword evidence="3" id="KW-1185">Reference proteome</keyword>
<dbReference type="AlphaFoldDB" id="A0A0W0TRA8"/>
<dbReference type="OrthoDB" id="5653926at2"/>
<dbReference type="EMBL" id="LNYA01000023">
    <property type="protein sequence ID" value="KTC98177.1"/>
    <property type="molecule type" value="Genomic_DNA"/>
</dbReference>
<dbReference type="STRING" id="448.Lery_1231"/>
<protein>
    <submittedName>
        <fullName evidence="2">Uncharacterized protein</fullName>
    </submittedName>
</protein>
<dbReference type="Proteomes" id="UP000054773">
    <property type="component" value="Unassembled WGS sequence"/>
</dbReference>
<dbReference type="RefSeq" id="WP_058526379.1">
    <property type="nucleotide sequence ID" value="NZ_CAAAHY010000002.1"/>
</dbReference>
<feature type="compositionally biased region" description="Basic and acidic residues" evidence="1">
    <location>
        <begin position="23"/>
        <end position="37"/>
    </location>
</feature>
<name>A0A0W0TRA8_LEGER</name>
<evidence type="ECO:0000313" key="2">
    <source>
        <dbReference type="EMBL" id="KTC98177.1"/>
    </source>
</evidence>
<gene>
    <name evidence="2" type="ORF">Lery_1231</name>
</gene>
<evidence type="ECO:0000313" key="3">
    <source>
        <dbReference type="Proteomes" id="UP000054773"/>
    </source>
</evidence>
<comment type="caution">
    <text evidence="2">The sequence shown here is derived from an EMBL/GenBank/DDBJ whole genome shotgun (WGS) entry which is preliminary data.</text>
</comment>
<dbReference type="PATRIC" id="fig|448.7.peg.1289"/>
<accession>A0A0W0TRA8</accession>